<dbReference type="GO" id="GO:0098552">
    <property type="term" value="C:side of membrane"/>
    <property type="evidence" value="ECO:0007669"/>
    <property type="project" value="UniProtKB-KW"/>
</dbReference>
<evidence type="ECO:0000256" key="6">
    <source>
        <dbReference type="ARBA" id="ARBA00022622"/>
    </source>
</evidence>
<evidence type="ECO:0000256" key="3">
    <source>
        <dbReference type="ARBA" id="ARBA00004613"/>
    </source>
</evidence>
<comment type="similarity">
    <text evidence="13">Belongs to the SAT4 family.</text>
</comment>
<keyword evidence="11 14" id="KW-1015">Disulfide bond</keyword>
<evidence type="ECO:0000256" key="13">
    <source>
        <dbReference type="ARBA" id="ARBA00038359"/>
    </source>
</evidence>
<dbReference type="EMBL" id="KV875109">
    <property type="protein sequence ID" value="OIW23035.1"/>
    <property type="molecule type" value="Genomic_DNA"/>
</dbReference>
<evidence type="ECO:0000256" key="5">
    <source>
        <dbReference type="ARBA" id="ARBA00022525"/>
    </source>
</evidence>
<comment type="caution">
    <text evidence="14">Lacks conserved residue(s) required for the propagation of feature annotation.</text>
</comment>
<evidence type="ECO:0000256" key="8">
    <source>
        <dbReference type="ARBA" id="ARBA00022729"/>
    </source>
</evidence>
<evidence type="ECO:0000313" key="17">
    <source>
        <dbReference type="EMBL" id="OIW23035.1"/>
    </source>
</evidence>
<protein>
    <recommendedName>
        <fullName evidence="16">CFEM domain-containing protein</fullName>
    </recommendedName>
</protein>
<comment type="similarity">
    <text evidence="4">Belongs to the RBT5 family.</text>
</comment>
<keyword evidence="6" id="KW-0336">GPI-anchor</keyword>
<evidence type="ECO:0000256" key="12">
    <source>
        <dbReference type="ARBA" id="ARBA00023288"/>
    </source>
</evidence>
<dbReference type="Proteomes" id="UP000182658">
    <property type="component" value="Unassembled WGS sequence"/>
</dbReference>
<keyword evidence="6" id="KW-0325">Glycoprotein</keyword>
<dbReference type="GO" id="GO:0005576">
    <property type="term" value="C:extracellular region"/>
    <property type="evidence" value="ECO:0007669"/>
    <property type="project" value="UniProtKB-SubCell"/>
</dbReference>
<accession>A0A1J7I6N8</accession>
<evidence type="ECO:0000256" key="1">
    <source>
        <dbReference type="ARBA" id="ARBA00004141"/>
    </source>
</evidence>
<keyword evidence="7 15" id="KW-0812">Transmembrane</keyword>
<dbReference type="STRING" id="1408157.A0A1J7I6N8"/>
<dbReference type="AlphaFoldDB" id="A0A1J7I6N8"/>
<feature type="transmembrane region" description="Helical" evidence="15">
    <location>
        <begin position="266"/>
        <end position="290"/>
    </location>
</feature>
<name>A0A1J7I6N8_9PEZI</name>
<organism evidence="17 18">
    <name type="scientific">Coniochaeta ligniaria NRRL 30616</name>
    <dbReference type="NCBI Taxonomy" id="1408157"/>
    <lineage>
        <taxon>Eukaryota</taxon>
        <taxon>Fungi</taxon>
        <taxon>Dikarya</taxon>
        <taxon>Ascomycota</taxon>
        <taxon>Pezizomycotina</taxon>
        <taxon>Sordariomycetes</taxon>
        <taxon>Sordariomycetidae</taxon>
        <taxon>Coniochaetales</taxon>
        <taxon>Coniochaetaceae</taxon>
        <taxon>Coniochaeta</taxon>
    </lineage>
</organism>
<keyword evidence="8" id="KW-0732">Signal</keyword>
<sequence>LPPCGLTCIMDNVLVSSCRTVANTSCLCSNEDLQAVVQQCLQTRCTVLEAIDTTRVEAGMCQKPRRSRKADIFATLAVEIPAFICALLRLFSRWYTAAHFELDDYVMLVLFFIAESMYLAIITLTKISILFFYLRIFPNPGFRAACYIIMTWVSITGIVFLAMQIFQCIPIAYSWEGWKGTYGQHRCVNINTLAFTAAGISIAQDVVILALPLPLLARLQVSWRSKLEVMVMFSLGIFIVITSCIRLRSIVYFARSSNPTWDYTDALIWTGLEAAVSIIVVSLPAIRVLVTRISPKLLASIGKLRGSSLTGSHQTGSGNAYHPRS</sequence>
<feature type="non-terminal residue" evidence="17">
    <location>
        <position position="1"/>
    </location>
</feature>
<keyword evidence="18" id="KW-1185">Reference proteome</keyword>
<evidence type="ECO:0000256" key="15">
    <source>
        <dbReference type="SAM" id="Phobius"/>
    </source>
</evidence>
<dbReference type="PROSITE" id="PS52012">
    <property type="entry name" value="CFEM"/>
    <property type="match status" value="1"/>
</dbReference>
<evidence type="ECO:0000256" key="14">
    <source>
        <dbReference type="PROSITE-ProRule" id="PRU01356"/>
    </source>
</evidence>
<evidence type="ECO:0000256" key="7">
    <source>
        <dbReference type="ARBA" id="ARBA00022692"/>
    </source>
</evidence>
<feature type="transmembrane region" description="Helical" evidence="15">
    <location>
        <begin position="193"/>
        <end position="217"/>
    </location>
</feature>
<keyword evidence="10 15" id="KW-0472">Membrane</keyword>
<comment type="subcellular location">
    <subcellularLocation>
        <location evidence="2">Membrane</location>
        <topology evidence="2">Lipid-anchor</topology>
        <topology evidence="2">GPI-anchor</topology>
    </subcellularLocation>
    <subcellularLocation>
        <location evidence="1">Membrane</location>
        <topology evidence="1">Multi-pass membrane protein</topology>
    </subcellularLocation>
    <subcellularLocation>
        <location evidence="3">Secreted</location>
    </subcellularLocation>
</comment>
<dbReference type="InParanoid" id="A0A1J7I6N8"/>
<evidence type="ECO:0000256" key="10">
    <source>
        <dbReference type="ARBA" id="ARBA00023136"/>
    </source>
</evidence>
<dbReference type="PANTHER" id="PTHR33048:SF143">
    <property type="entry name" value="EXTRACELLULAR MEMBRANE PROTEIN CFEM DOMAIN-CONTAINING PROTEIN-RELATED"/>
    <property type="match status" value="1"/>
</dbReference>
<proteinExistence type="inferred from homology"/>
<dbReference type="PANTHER" id="PTHR33048">
    <property type="entry name" value="PTH11-LIKE INTEGRAL MEMBRANE PROTEIN (AFU_ORTHOLOGUE AFUA_5G11245)"/>
    <property type="match status" value="1"/>
</dbReference>
<feature type="transmembrane region" description="Helical" evidence="15">
    <location>
        <begin position="72"/>
        <end position="91"/>
    </location>
</feature>
<feature type="transmembrane region" description="Helical" evidence="15">
    <location>
        <begin position="146"/>
        <end position="173"/>
    </location>
</feature>
<feature type="non-terminal residue" evidence="17">
    <location>
        <position position="325"/>
    </location>
</feature>
<dbReference type="Pfam" id="PF05730">
    <property type="entry name" value="CFEM"/>
    <property type="match status" value="1"/>
</dbReference>
<evidence type="ECO:0000256" key="4">
    <source>
        <dbReference type="ARBA" id="ARBA00010031"/>
    </source>
</evidence>
<keyword evidence="5" id="KW-0964">Secreted</keyword>
<evidence type="ECO:0000256" key="11">
    <source>
        <dbReference type="ARBA" id="ARBA00023157"/>
    </source>
</evidence>
<feature type="disulfide bond" evidence="14">
    <location>
        <begin position="28"/>
        <end position="61"/>
    </location>
</feature>
<dbReference type="OrthoDB" id="2496787at2759"/>
<feature type="transmembrane region" description="Helical" evidence="15">
    <location>
        <begin position="111"/>
        <end position="134"/>
    </location>
</feature>
<reference evidence="17 18" key="1">
    <citation type="submission" date="2016-10" db="EMBL/GenBank/DDBJ databases">
        <title>Draft genome sequence of Coniochaeta ligniaria NRRL30616, a lignocellulolytic fungus for bioabatement of inhibitors in plant biomass hydrolysates.</title>
        <authorList>
            <consortium name="DOE Joint Genome Institute"/>
            <person name="Jimenez D.J."/>
            <person name="Hector R.E."/>
            <person name="Riley R."/>
            <person name="Sun H."/>
            <person name="Grigoriev I.V."/>
            <person name="Van Elsas J.D."/>
            <person name="Nichols N.N."/>
        </authorList>
    </citation>
    <scope>NUCLEOTIDE SEQUENCE [LARGE SCALE GENOMIC DNA]</scope>
    <source>
        <strain evidence="17 18">NRRL 30616</strain>
    </source>
</reference>
<dbReference type="Pfam" id="PF20684">
    <property type="entry name" value="Fung_rhodopsin"/>
    <property type="match status" value="1"/>
</dbReference>
<dbReference type="InterPro" id="IPR008427">
    <property type="entry name" value="Extracellular_membr_CFEM_dom"/>
</dbReference>
<gene>
    <name evidence="17" type="ORF">CONLIGDRAFT_550013</name>
</gene>
<evidence type="ECO:0000259" key="16">
    <source>
        <dbReference type="PROSITE" id="PS52012"/>
    </source>
</evidence>
<feature type="domain" description="CFEM" evidence="16">
    <location>
        <begin position="1"/>
        <end position="87"/>
    </location>
</feature>
<evidence type="ECO:0000256" key="9">
    <source>
        <dbReference type="ARBA" id="ARBA00022989"/>
    </source>
</evidence>
<evidence type="ECO:0000313" key="18">
    <source>
        <dbReference type="Proteomes" id="UP000182658"/>
    </source>
</evidence>
<keyword evidence="9 15" id="KW-1133">Transmembrane helix</keyword>
<evidence type="ECO:0000256" key="2">
    <source>
        <dbReference type="ARBA" id="ARBA00004589"/>
    </source>
</evidence>
<feature type="transmembrane region" description="Helical" evidence="15">
    <location>
        <begin position="229"/>
        <end position="254"/>
    </location>
</feature>
<keyword evidence="12" id="KW-0449">Lipoprotein</keyword>
<dbReference type="InterPro" id="IPR049326">
    <property type="entry name" value="Rhodopsin_dom_fungi"/>
</dbReference>
<dbReference type="InterPro" id="IPR052337">
    <property type="entry name" value="SAT4-like"/>
</dbReference>